<dbReference type="Gene3D" id="3.40.50.2300">
    <property type="match status" value="1"/>
</dbReference>
<dbReference type="Gene3D" id="2.40.50.180">
    <property type="entry name" value="CheA-289, Domain 4"/>
    <property type="match status" value="1"/>
</dbReference>
<dbReference type="OrthoDB" id="9806105at2"/>
<feature type="domain" description="CheW-like" evidence="3">
    <location>
        <begin position="24"/>
        <end position="163"/>
    </location>
</feature>
<organism evidence="4 5">
    <name type="scientific">Parvibium lacunae</name>
    <dbReference type="NCBI Taxonomy" id="1888893"/>
    <lineage>
        <taxon>Bacteria</taxon>
        <taxon>Pseudomonadati</taxon>
        <taxon>Pseudomonadota</taxon>
        <taxon>Betaproteobacteria</taxon>
        <taxon>Burkholderiales</taxon>
        <taxon>Alcaligenaceae</taxon>
        <taxon>Parvibium</taxon>
    </lineage>
</organism>
<dbReference type="Proteomes" id="UP000252357">
    <property type="component" value="Unassembled WGS sequence"/>
</dbReference>
<sequence>MAKQHEYQLIDMINDKARLAGSNKMELLLFSLGGHETFGINVFKVREVCETLPITKTPNMPGGVEGIISLRGSILPVLNLAACLNMENDKPKTKLIITEFSTHTQAFLVHDVDRIVRVDWDHVRAPQSMPAHVSGKITALTELPDGKLVSILDVEQILGDVIGDEPVPTFEPVTEEVGNATLFFADDSPLARKKIMEVLDKLKITYQFAHNGREAWEKLRAVAAKAEAENANLSKQIGMILVDAEMPEMDGYVLTRHIKEDARFKGIPVVMHSSLSSVANKKLGQQVGVDGYVAKFHPEELASMITNMMRNTKEAAL</sequence>
<dbReference type="Gene3D" id="2.30.30.40">
    <property type="entry name" value="SH3 Domains"/>
    <property type="match status" value="1"/>
</dbReference>
<dbReference type="PANTHER" id="PTHR47233">
    <property type="entry name" value="CHEMOTAXIS PROTEIN CHEV"/>
    <property type="match status" value="1"/>
</dbReference>
<dbReference type="CDD" id="cd00588">
    <property type="entry name" value="CheW_like"/>
    <property type="match status" value="1"/>
</dbReference>
<evidence type="ECO:0000259" key="3">
    <source>
        <dbReference type="PROSITE" id="PS50851"/>
    </source>
</evidence>
<dbReference type="Pfam" id="PF01584">
    <property type="entry name" value="CheW"/>
    <property type="match status" value="1"/>
</dbReference>
<keyword evidence="1" id="KW-0597">Phosphoprotein</keyword>
<comment type="caution">
    <text evidence="4">The sequence shown here is derived from an EMBL/GenBank/DDBJ whole genome shotgun (WGS) entry which is preliminary data.</text>
</comment>
<dbReference type="PROSITE" id="PS50851">
    <property type="entry name" value="CHEW"/>
    <property type="match status" value="1"/>
</dbReference>
<dbReference type="InterPro" id="IPR036061">
    <property type="entry name" value="CheW-like_dom_sf"/>
</dbReference>
<dbReference type="InterPro" id="IPR024181">
    <property type="entry name" value="Chemotax_regulator_CheV"/>
</dbReference>
<dbReference type="SUPFAM" id="SSF52172">
    <property type="entry name" value="CheY-like"/>
    <property type="match status" value="1"/>
</dbReference>
<dbReference type="PROSITE" id="PS50110">
    <property type="entry name" value="RESPONSE_REGULATORY"/>
    <property type="match status" value="1"/>
</dbReference>
<dbReference type="InterPro" id="IPR001789">
    <property type="entry name" value="Sig_transdc_resp-reg_receiver"/>
</dbReference>
<accession>A0A368L724</accession>
<dbReference type="EMBL" id="QPGB01000001">
    <property type="protein sequence ID" value="RCS59362.1"/>
    <property type="molecule type" value="Genomic_DNA"/>
</dbReference>
<keyword evidence="5" id="KW-1185">Reference proteome</keyword>
<protein>
    <submittedName>
        <fullName evidence="4">Chemotaxis protein CheV</fullName>
    </submittedName>
</protein>
<evidence type="ECO:0000259" key="2">
    <source>
        <dbReference type="PROSITE" id="PS50110"/>
    </source>
</evidence>
<dbReference type="SUPFAM" id="SSF50341">
    <property type="entry name" value="CheW-like"/>
    <property type="match status" value="1"/>
</dbReference>
<dbReference type="RefSeq" id="WP_114401512.1">
    <property type="nucleotide sequence ID" value="NZ_QPGB01000001.1"/>
</dbReference>
<dbReference type="SMART" id="SM00260">
    <property type="entry name" value="CheW"/>
    <property type="match status" value="1"/>
</dbReference>
<dbReference type="GO" id="GO:0000160">
    <property type="term" value="P:phosphorelay signal transduction system"/>
    <property type="evidence" value="ECO:0007669"/>
    <property type="project" value="InterPro"/>
</dbReference>
<feature type="modified residue" description="4-aspartylphosphate" evidence="1">
    <location>
        <position position="243"/>
    </location>
</feature>
<name>A0A368L724_9BURK</name>
<reference evidence="4 5" key="1">
    <citation type="journal article" date="2018" name="Int. J. Syst. Evol. Microbiol.">
        <title>Parvibium lacunae gen. nov., sp. nov., a new member of the family Alcaligenaceae isolated from a freshwater pond.</title>
        <authorList>
            <person name="Chen W.M."/>
            <person name="Xie P.B."/>
            <person name="Hsu M.Y."/>
            <person name="Sheu S.Y."/>
        </authorList>
    </citation>
    <scope>NUCLEOTIDE SEQUENCE [LARGE SCALE GENOMIC DNA]</scope>
    <source>
        <strain evidence="4 5">KMB9</strain>
    </source>
</reference>
<dbReference type="Pfam" id="PF00072">
    <property type="entry name" value="Response_reg"/>
    <property type="match status" value="1"/>
</dbReference>
<evidence type="ECO:0000313" key="5">
    <source>
        <dbReference type="Proteomes" id="UP000252357"/>
    </source>
</evidence>
<dbReference type="GO" id="GO:0006935">
    <property type="term" value="P:chemotaxis"/>
    <property type="evidence" value="ECO:0007669"/>
    <property type="project" value="InterPro"/>
</dbReference>
<dbReference type="InterPro" id="IPR011006">
    <property type="entry name" value="CheY-like_superfamily"/>
</dbReference>
<dbReference type="AlphaFoldDB" id="A0A368L724"/>
<dbReference type="PIRSF" id="PIRSF002867">
    <property type="entry name" value="CheV"/>
    <property type="match status" value="1"/>
</dbReference>
<feature type="domain" description="Response regulatory" evidence="2">
    <location>
        <begin position="181"/>
        <end position="310"/>
    </location>
</feature>
<dbReference type="SMART" id="SM00448">
    <property type="entry name" value="REC"/>
    <property type="match status" value="1"/>
</dbReference>
<evidence type="ECO:0000313" key="4">
    <source>
        <dbReference type="EMBL" id="RCS59362.1"/>
    </source>
</evidence>
<evidence type="ECO:0000256" key="1">
    <source>
        <dbReference type="PROSITE-ProRule" id="PRU00169"/>
    </source>
</evidence>
<gene>
    <name evidence="4" type="ORF">DU000_01080</name>
</gene>
<dbReference type="PANTHER" id="PTHR47233:SF4">
    <property type="entry name" value="CHEMOTAXIS SIGNAL TRANSDUCTION PROTEIN"/>
    <property type="match status" value="1"/>
</dbReference>
<dbReference type="InterPro" id="IPR002545">
    <property type="entry name" value="CheW-lke_dom"/>
</dbReference>
<proteinExistence type="predicted"/>